<protein>
    <submittedName>
        <fullName evidence="2">5-methylthioadenosine/S-adenosylhomocysteine deaminase</fullName>
        <ecNumber evidence="2">3.5.4.31</ecNumber>
    </submittedName>
</protein>
<dbReference type="Gene3D" id="3.20.20.140">
    <property type="entry name" value="Metal-dependent hydrolases"/>
    <property type="match status" value="1"/>
</dbReference>
<keyword evidence="2" id="KW-0378">Hydrolase</keyword>
<dbReference type="InterPro" id="IPR006680">
    <property type="entry name" value="Amidohydro-rel"/>
</dbReference>
<dbReference type="GO" id="GO:0090614">
    <property type="term" value="F:5'-methylthioadenosine deaminase activity"/>
    <property type="evidence" value="ECO:0007669"/>
    <property type="project" value="UniProtKB-EC"/>
</dbReference>
<dbReference type="SUPFAM" id="SSF51338">
    <property type="entry name" value="Composite domain of metallo-dependent hydrolases"/>
    <property type="match status" value="1"/>
</dbReference>
<dbReference type="InterPro" id="IPR032466">
    <property type="entry name" value="Metal_Hydrolase"/>
</dbReference>
<dbReference type="EMBL" id="JARBJD010000003">
    <property type="protein sequence ID" value="KAK2964097.1"/>
    <property type="molecule type" value="Genomic_DNA"/>
</dbReference>
<evidence type="ECO:0000259" key="1">
    <source>
        <dbReference type="Pfam" id="PF01979"/>
    </source>
</evidence>
<comment type="caution">
    <text evidence="2">The sequence shown here is derived from an EMBL/GenBank/DDBJ whole genome shotgun (WGS) entry which is preliminary data.</text>
</comment>
<dbReference type="PANTHER" id="PTHR43794:SF5">
    <property type="entry name" value="CHLOROHYDROLASE FAMILY PROTEIN"/>
    <property type="match status" value="1"/>
</dbReference>
<organism evidence="2 3">
    <name type="scientific">Blattamonas nauphoetae</name>
    <dbReference type="NCBI Taxonomy" id="2049346"/>
    <lineage>
        <taxon>Eukaryota</taxon>
        <taxon>Metamonada</taxon>
        <taxon>Preaxostyla</taxon>
        <taxon>Oxymonadida</taxon>
        <taxon>Blattamonas</taxon>
    </lineage>
</organism>
<dbReference type="PANTHER" id="PTHR43794">
    <property type="entry name" value="AMINOHYDROLASE SSNA-RELATED"/>
    <property type="match status" value="1"/>
</dbReference>
<evidence type="ECO:0000313" key="3">
    <source>
        <dbReference type="Proteomes" id="UP001281761"/>
    </source>
</evidence>
<sequence length="519" mass="58224">MDKPRYVVDIIVRFGMIRMSFTNGPKPSTQFLVARADFLVPLSDYHKDEERIVDGYVLCEGDKIKESGHFTTEIGERIMKECGHSLTVVGAEQGKETGEKIPRMKAVILPGFIKAHGHDHEATVIGLCKDVPLVDWLDGVINPFTNFLREKGPELEKHFGKPANLIAYRKARVDDISYGITAALTHHCNFNKYYTDLLVQANVEAGTKMIAAIGSQDRNYDPRVLDIPAELATQRLDKFYEQCKDAPRTQIIPGPDQVFSNSEEILKVEKEWARQHGTLIHIHSAEEYNTTQWFREKYKMTEVEFLESFGFLDENTMVAHQVHCTEHDIDLLAKYKVKVVHNPLANTILGSGMPDIISMLEKGVDVAISTDGSGSADNQNIIAAARCASQYQRALHHNARLIPAKQALEMITRVPAKMLRMNAGQIAPGFDADIAILDLSRINMIPTTKENVIENIIWAADGSEIGWVVANGVLVRDNYKFTQVDVNEILKEIQELQAMYLDYVSKTTILKATGARTDN</sequence>
<dbReference type="SUPFAM" id="SSF51556">
    <property type="entry name" value="Metallo-dependent hydrolases"/>
    <property type="match status" value="1"/>
</dbReference>
<dbReference type="Gene3D" id="2.30.40.10">
    <property type="entry name" value="Urease, subunit C, domain 1"/>
    <property type="match status" value="1"/>
</dbReference>
<keyword evidence="3" id="KW-1185">Reference proteome</keyword>
<dbReference type="InterPro" id="IPR011059">
    <property type="entry name" value="Metal-dep_hydrolase_composite"/>
</dbReference>
<gene>
    <name evidence="2" type="ORF">BLNAU_628</name>
</gene>
<dbReference type="EC" id="3.5.4.31" evidence="2"/>
<feature type="domain" description="Amidohydrolase-related" evidence="1">
    <location>
        <begin position="107"/>
        <end position="453"/>
    </location>
</feature>
<dbReference type="InterPro" id="IPR050287">
    <property type="entry name" value="MTA/SAH_deaminase"/>
</dbReference>
<dbReference type="Pfam" id="PF01979">
    <property type="entry name" value="Amidohydro_1"/>
    <property type="match status" value="1"/>
</dbReference>
<name>A0ABQ9YK01_9EUKA</name>
<proteinExistence type="predicted"/>
<dbReference type="Proteomes" id="UP001281761">
    <property type="component" value="Unassembled WGS sequence"/>
</dbReference>
<reference evidence="2 3" key="1">
    <citation type="journal article" date="2022" name="bioRxiv">
        <title>Genomics of Preaxostyla Flagellates Illuminates Evolutionary Transitions and the Path Towards Mitochondrial Loss.</title>
        <authorList>
            <person name="Novak L.V.F."/>
            <person name="Treitli S.C."/>
            <person name="Pyrih J."/>
            <person name="Halakuc P."/>
            <person name="Pipaliya S.V."/>
            <person name="Vacek V."/>
            <person name="Brzon O."/>
            <person name="Soukal P."/>
            <person name="Eme L."/>
            <person name="Dacks J.B."/>
            <person name="Karnkowska A."/>
            <person name="Elias M."/>
            <person name="Hampl V."/>
        </authorList>
    </citation>
    <scope>NUCLEOTIDE SEQUENCE [LARGE SCALE GENOMIC DNA]</scope>
    <source>
        <strain evidence="2">NAU3</strain>
        <tissue evidence="2">Gut</tissue>
    </source>
</reference>
<accession>A0ABQ9YK01</accession>
<evidence type="ECO:0000313" key="2">
    <source>
        <dbReference type="EMBL" id="KAK2964097.1"/>
    </source>
</evidence>